<reference evidence="3 4" key="1">
    <citation type="journal article" date="2024" name="Commun. Biol.">
        <title>Comparative genomic analysis of thermophilic fungi reveals convergent evolutionary adaptations and gene losses.</title>
        <authorList>
            <person name="Steindorff A.S."/>
            <person name="Aguilar-Pontes M.V."/>
            <person name="Robinson A.J."/>
            <person name="Andreopoulos B."/>
            <person name="LaButti K."/>
            <person name="Kuo A."/>
            <person name="Mondo S."/>
            <person name="Riley R."/>
            <person name="Otillar R."/>
            <person name="Haridas S."/>
            <person name="Lipzen A."/>
            <person name="Grimwood J."/>
            <person name="Schmutz J."/>
            <person name="Clum A."/>
            <person name="Reid I.D."/>
            <person name="Moisan M.C."/>
            <person name="Butler G."/>
            <person name="Nguyen T.T.M."/>
            <person name="Dewar K."/>
            <person name="Conant G."/>
            <person name="Drula E."/>
            <person name="Henrissat B."/>
            <person name="Hansel C."/>
            <person name="Singer S."/>
            <person name="Hutchinson M.I."/>
            <person name="de Vries R.P."/>
            <person name="Natvig D.O."/>
            <person name="Powell A.J."/>
            <person name="Tsang A."/>
            <person name="Grigoriev I.V."/>
        </authorList>
    </citation>
    <scope>NUCLEOTIDE SEQUENCE [LARGE SCALE GENOMIC DNA]</scope>
    <source>
        <strain evidence="3 4">ATCC 24622</strain>
    </source>
</reference>
<dbReference type="PANTHER" id="PTHR10663:SF373">
    <property type="entry name" value="PH AND SEC7 DOMAIN-CONTAINING PROTEIN C11E3.11C"/>
    <property type="match status" value="1"/>
</dbReference>
<proteinExistence type="predicted"/>
<gene>
    <name evidence="3" type="ORF">VTK73DRAFT_5850</name>
</gene>
<feature type="compositionally biased region" description="Polar residues" evidence="1">
    <location>
        <begin position="144"/>
        <end position="159"/>
    </location>
</feature>
<feature type="domain" description="SEC7" evidence="2">
    <location>
        <begin position="1"/>
        <end position="120"/>
    </location>
</feature>
<dbReference type="Gene3D" id="1.10.1000.11">
    <property type="entry name" value="Arf Nucleotide-binding Site Opener,domain 2"/>
    <property type="match status" value="1"/>
</dbReference>
<dbReference type="PROSITE" id="PS50190">
    <property type="entry name" value="SEC7"/>
    <property type="match status" value="1"/>
</dbReference>
<organism evidence="3 4">
    <name type="scientific">Phialemonium thermophilum</name>
    <dbReference type="NCBI Taxonomy" id="223376"/>
    <lineage>
        <taxon>Eukaryota</taxon>
        <taxon>Fungi</taxon>
        <taxon>Dikarya</taxon>
        <taxon>Ascomycota</taxon>
        <taxon>Pezizomycotina</taxon>
        <taxon>Sordariomycetes</taxon>
        <taxon>Sordariomycetidae</taxon>
        <taxon>Cephalothecales</taxon>
        <taxon>Cephalothecaceae</taxon>
        <taxon>Phialemonium</taxon>
    </lineage>
</organism>
<dbReference type="SUPFAM" id="SSF48425">
    <property type="entry name" value="Sec7 domain"/>
    <property type="match status" value="1"/>
</dbReference>
<evidence type="ECO:0000313" key="3">
    <source>
        <dbReference type="EMBL" id="KAL1835274.1"/>
    </source>
</evidence>
<dbReference type="EMBL" id="JAZHXJ010003282">
    <property type="protein sequence ID" value="KAL1835274.1"/>
    <property type="molecule type" value="Genomic_DNA"/>
</dbReference>
<sequence>MGEEGPVRQRTLRAYMDLYDFTNLSILASLRLVCARLVLRAETQQVDRILVAFASRWCACNPNHGFKSTDIIHTICYSIMLLNTDLHMADIEHKMTRSQFVKNTMTTIKQTLEESAPEAFERPSILPGRGRNLGVAPDSDPSVRPSSEQGPSDSLAPSTRQPPRPESSLGAAPTSTTAAADGEAVPPLVQAPFDGPLRFRPRRAACPSWACCDARRAS</sequence>
<evidence type="ECO:0000259" key="2">
    <source>
        <dbReference type="PROSITE" id="PS50190"/>
    </source>
</evidence>
<evidence type="ECO:0000313" key="4">
    <source>
        <dbReference type="Proteomes" id="UP001586593"/>
    </source>
</evidence>
<feature type="region of interest" description="Disordered" evidence="1">
    <location>
        <begin position="112"/>
        <end position="199"/>
    </location>
</feature>
<dbReference type="InterPro" id="IPR035999">
    <property type="entry name" value="Sec7_dom_sf"/>
</dbReference>
<dbReference type="InterPro" id="IPR023394">
    <property type="entry name" value="Sec7_C_sf"/>
</dbReference>
<dbReference type="InterPro" id="IPR000904">
    <property type="entry name" value="Sec7_dom"/>
</dbReference>
<dbReference type="CDD" id="cd00171">
    <property type="entry name" value="Sec7"/>
    <property type="match status" value="1"/>
</dbReference>
<name>A0ABR3V0I1_9PEZI</name>
<comment type="caution">
    <text evidence="3">The sequence shown here is derived from an EMBL/GenBank/DDBJ whole genome shotgun (WGS) entry which is preliminary data.</text>
</comment>
<dbReference type="SMART" id="SM00222">
    <property type="entry name" value="Sec7"/>
    <property type="match status" value="1"/>
</dbReference>
<protein>
    <recommendedName>
        <fullName evidence="2">SEC7 domain-containing protein</fullName>
    </recommendedName>
</protein>
<evidence type="ECO:0000256" key="1">
    <source>
        <dbReference type="SAM" id="MobiDB-lite"/>
    </source>
</evidence>
<keyword evidence="4" id="KW-1185">Reference proteome</keyword>
<dbReference type="Pfam" id="PF01369">
    <property type="entry name" value="Sec7"/>
    <property type="match status" value="1"/>
</dbReference>
<dbReference type="PANTHER" id="PTHR10663">
    <property type="entry name" value="GUANYL-NUCLEOTIDE EXCHANGE FACTOR"/>
    <property type="match status" value="1"/>
</dbReference>
<accession>A0ABR3V0I1</accession>
<dbReference type="Proteomes" id="UP001586593">
    <property type="component" value="Unassembled WGS sequence"/>
</dbReference>